<dbReference type="KEGG" id="ctae:BGI42_14915"/>
<organism evidence="1 2">
    <name type="scientific">Clostridium taeniosporum</name>
    <dbReference type="NCBI Taxonomy" id="394958"/>
    <lineage>
        <taxon>Bacteria</taxon>
        <taxon>Bacillati</taxon>
        <taxon>Bacillota</taxon>
        <taxon>Clostridia</taxon>
        <taxon>Eubacteriales</taxon>
        <taxon>Clostridiaceae</taxon>
        <taxon>Clostridium</taxon>
    </lineage>
</organism>
<dbReference type="SUPFAM" id="SSF46785">
    <property type="entry name" value="Winged helix' DNA-binding domain"/>
    <property type="match status" value="1"/>
</dbReference>
<protein>
    <submittedName>
        <fullName evidence="1">Replication initiation protein</fullName>
    </submittedName>
</protein>
<keyword evidence="2" id="KW-1185">Reference proteome</keyword>
<evidence type="ECO:0000313" key="1">
    <source>
        <dbReference type="EMBL" id="AOR25035.1"/>
    </source>
</evidence>
<geneLocation type="plasmid" evidence="2">
    <name>pct2</name>
</geneLocation>
<proteinExistence type="predicted"/>
<dbReference type="InterPro" id="IPR036388">
    <property type="entry name" value="WH-like_DNA-bd_sf"/>
</dbReference>
<dbReference type="RefSeq" id="WP_069681154.1">
    <property type="nucleotide sequence ID" value="NZ_CP017255.2"/>
</dbReference>
<evidence type="ECO:0000313" key="2">
    <source>
        <dbReference type="Proteomes" id="UP000094652"/>
    </source>
</evidence>
<reference evidence="2" key="1">
    <citation type="submission" date="2016-09" db="EMBL/GenBank/DDBJ databases">
        <title>Genomics of Clostridium taeniosporum, an organism which forms endospores with ribbon-like appendages.</title>
        <authorList>
            <person name="Walker J.R."/>
        </authorList>
    </citation>
    <scope>NUCLEOTIDE SEQUENCE [LARGE SCALE GENOMIC DNA]</scope>
    <source>
        <strain evidence="2">1/k</strain>
        <plasmid evidence="2">Plasmid pct2</plasmid>
    </source>
</reference>
<dbReference type="AlphaFoldDB" id="A0A1D7XNX0"/>
<dbReference type="Proteomes" id="UP000094652">
    <property type="component" value="Plasmid pCt2"/>
</dbReference>
<dbReference type="OrthoDB" id="1883334at2"/>
<sequence>MEMILFKPNPIIEGVFGNSNIRDFNVFNKILCDLQIQKANNEFMAIVSLEEIKKIINDVNISAPEKVQNYLNNNFREKTITWTYKDLIISVGLINSTVFDKTNMTYKITVDKEIVNLILNYDELKTGYTPLNLKLNSKSFYATRIYEYLRKWSGNKNTLRIGLYKLKELLSLEGRYNTYKDFRKRVLDPSMEEINKKFNMEISFTPIKVGNKTTAIEFNFTDNEPRHYNFDDTAATNVLVQEIEEIQDVTFEEINLISERLKESKIKIAISTINRLKEEYGNENIDNAITILCNKAKQQKITAPVKYLKGILENLDKNPKDNKIDNVKKLRFNNFEPREYDYEDLEKKLLGWHK</sequence>
<keyword evidence="1" id="KW-0614">Plasmid</keyword>
<dbReference type="EMBL" id="CP017255">
    <property type="protein sequence ID" value="AOR25035.1"/>
    <property type="molecule type" value="Genomic_DNA"/>
</dbReference>
<dbReference type="InterPro" id="IPR036390">
    <property type="entry name" value="WH_DNA-bd_sf"/>
</dbReference>
<gene>
    <name evidence="1" type="ORF">BGI42_14915</name>
</gene>
<dbReference type="Gene3D" id="1.10.10.10">
    <property type="entry name" value="Winged helix-like DNA-binding domain superfamily/Winged helix DNA-binding domain"/>
    <property type="match status" value="1"/>
</dbReference>
<dbReference type="Pfam" id="PF21205">
    <property type="entry name" value="Rep3_C"/>
    <property type="match status" value="1"/>
</dbReference>
<accession>A0A1D7XNX0</accession>
<name>A0A1D7XNX0_9CLOT</name>